<comment type="similarity">
    <text evidence="1">Belongs to the Rv1128c/1148c/1588c/1702c/1945/3466 family.</text>
</comment>
<evidence type="ECO:0000256" key="1">
    <source>
        <dbReference type="ARBA" id="ARBA00023450"/>
    </source>
</evidence>
<dbReference type="Pfam" id="PF01844">
    <property type="entry name" value="HNH"/>
    <property type="match status" value="1"/>
</dbReference>
<comment type="caution">
    <text evidence="4">The sequence shown here is derived from an EMBL/GenBank/DDBJ whole genome shotgun (WGS) entry which is preliminary data.</text>
</comment>
<organism evidence="4 5">
    <name type="scientific">Actinorhabdospora filicis</name>
    <dbReference type="NCBI Taxonomy" id="1785913"/>
    <lineage>
        <taxon>Bacteria</taxon>
        <taxon>Bacillati</taxon>
        <taxon>Actinomycetota</taxon>
        <taxon>Actinomycetes</taxon>
        <taxon>Micromonosporales</taxon>
        <taxon>Micromonosporaceae</taxon>
        <taxon>Actinorhabdospora</taxon>
    </lineage>
</organism>
<protein>
    <recommendedName>
        <fullName evidence="3">HNH nuclease domain-containing protein</fullName>
    </recommendedName>
</protein>
<accession>A0A9W6W5G6</accession>
<evidence type="ECO:0000259" key="3">
    <source>
        <dbReference type="SMART" id="SM00507"/>
    </source>
</evidence>
<sequence length="466" mass="50866">MLAPLFPAAVSLPDLLSRISGVRREEGSILAALSVVHRRGDLAAEGFPSLSTWLMVHAGLSSARARSWQRAATEMPFLPALAEALSRGEISIEHALPVFHATARGHRETFTRELAEPVPSDYVPGHRLHTLDEVFADIARHELPGTVAAAVKELLSRIDEERQAREFTARLDRRHVSLTPTLDGSWHLAGHLDDLAGATVSAALDSLTRPDGEGDRRTAGQRRADALRELAENPPPDLTGPRLTPPTVVVTIDHEALVTKVSALPDAGLHDRALTNPWADLDGTPIPPAIARRFACDARVLPAVLNGDGRVLDLARTRRLVSIAQRRALSIEQPTCAFPHCTVSWRRCEAHHIHPWSEGGPTTLDNLAHLCPNHHGTAHGEAWTFTRITAPDPERGHTPGDLLWTETTSGREFTVAPRRHKRRKPTAPPNRSAATRPSPRSMGGARPPRERPQETVAEGRKESAKS</sequence>
<feature type="region of interest" description="Disordered" evidence="2">
    <location>
        <begin position="389"/>
        <end position="466"/>
    </location>
</feature>
<gene>
    <name evidence="4" type="ORF">Afil01_51690</name>
</gene>
<dbReference type="InterPro" id="IPR003615">
    <property type="entry name" value="HNH_nuc"/>
</dbReference>
<evidence type="ECO:0000256" key="2">
    <source>
        <dbReference type="SAM" id="MobiDB-lite"/>
    </source>
</evidence>
<dbReference type="Pfam" id="PF02720">
    <property type="entry name" value="DUF222"/>
    <property type="match status" value="1"/>
</dbReference>
<dbReference type="InterPro" id="IPR002711">
    <property type="entry name" value="HNH"/>
</dbReference>
<proteinExistence type="inferred from homology"/>
<feature type="domain" description="HNH nuclease" evidence="3">
    <location>
        <begin position="325"/>
        <end position="376"/>
    </location>
</feature>
<dbReference type="EMBL" id="BSTX01000004">
    <property type="protein sequence ID" value="GLZ80362.1"/>
    <property type="molecule type" value="Genomic_DNA"/>
</dbReference>
<dbReference type="Gene3D" id="1.10.30.50">
    <property type="match status" value="1"/>
</dbReference>
<dbReference type="GO" id="GO:0003676">
    <property type="term" value="F:nucleic acid binding"/>
    <property type="evidence" value="ECO:0007669"/>
    <property type="project" value="InterPro"/>
</dbReference>
<keyword evidence="5" id="KW-1185">Reference proteome</keyword>
<dbReference type="RefSeq" id="WP_285665522.1">
    <property type="nucleotide sequence ID" value="NZ_BSTX01000004.1"/>
</dbReference>
<dbReference type="InterPro" id="IPR003870">
    <property type="entry name" value="DUF222"/>
</dbReference>
<dbReference type="GO" id="GO:0008270">
    <property type="term" value="F:zinc ion binding"/>
    <property type="evidence" value="ECO:0007669"/>
    <property type="project" value="InterPro"/>
</dbReference>
<evidence type="ECO:0000313" key="5">
    <source>
        <dbReference type="Proteomes" id="UP001165079"/>
    </source>
</evidence>
<dbReference type="CDD" id="cd00085">
    <property type="entry name" value="HNHc"/>
    <property type="match status" value="1"/>
</dbReference>
<dbReference type="AlphaFoldDB" id="A0A9W6W5G6"/>
<dbReference type="Proteomes" id="UP001165079">
    <property type="component" value="Unassembled WGS sequence"/>
</dbReference>
<dbReference type="GO" id="GO:0004519">
    <property type="term" value="F:endonuclease activity"/>
    <property type="evidence" value="ECO:0007669"/>
    <property type="project" value="InterPro"/>
</dbReference>
<evidence type="ECO:0000313" key="4">
    <source>
        <dbReference type="EMBL" id="GLZ80362.1"/>
    </source>
</evidence>
<name>A0A9W6W5G6_9ACTN</name>
<reference evidence="4" key="1">
    <citation type="submission" date="2023-03" db="EMBL/GenBank/DDBJ databases">
        <title>Actinorhabdospora filicis NBRC 111898.</title>
        <authorList>
            <person name="Ichikawa N."/>
            <person name="Sato H."/>
            <person name="Tonouchi N."/>
        </authorList>
    </citation>
    <scope>NUCLEOTIDE SEQUENCE</scope>
    <source>
        <strain evidence="4">NBRC 111898</strain>
    </source>
</reference>
<feature type="compositionally biased region" description="Basic and acidic residues" evidence="2">
    <location>
        <begin position="447"/>
        <end position="466"/>
    </location>
</feature>
<dbReference type="SMART" id="SM00507">
    <property type="entry name" value="HNHc"/>
    <property type="match status" value="1"/>
</dbReference>